<keyword evidence="6" id="KW-1185">Reference proteome</keyword>
<dbReference type="RefSeq" id="WP_094094814.1">
    <property type="nucleotide sequence ID" value="NZ_BMHF01000005.1"/>
</dbReference>
<sequence>MSLNRKILSITIVLIVTIEAVMYLNFHFREILILLYLLPFTFLIPVYTACTNIKRLSMKNENSEKYRLNLEKRIQLLEAEAEKFQNTETEFKKLIGDVNVFVFSFTISNNIWFMGGNFQGLKYFGMQDFQNGIRIIEENIHPEDKEYFLKMKNQWLSGTPTILEFRIENEGQVRWNELRTNSILNSSEEVERIHGMIFDVTERKEKEEKYAQLAFYDALTELPNRRMLENHFKKAFSRAIRKEHEVTIMFIDLDGFKDVNDSYGHDIGDALLKQVANRLNENIRDEDFISRIGGDEFIIVFEETSKEEITLIADRILQRISLPFIISGQHVSVTPSIGISSYPEDGDNLESIINYADKAMYAAKVQGKKNYKFYTPDLENYQPKESLIDQFFKWFQKAKIN</sequence>
<protein>
    <recommendedName>
        <fullName evidence="7">Diguanylate cyclase</fullName>
    </recommendedName>
</protein>
<dbReference type="InterPro" id="IPR000700">
    <property type="entry name" value="PAS-assoc_C"/>
</dbReference>
<evidence type="ECO:0000259" key="3">
    <source>
        <dbReference type="PROSITE" id="PS50113"/>
    </source>
</evidence>
<dbReference type="Proteomes" id="UP000609323">
    <property type="component" value="Unassembled WGS sequence"/>
</dbReference>
<feature type="domain" description="PAC" evidence="3">
    <location>
        <begin position="156"/>
        <end position="212"/>
    </location>
</feature>
<evidence type="ECO:0008006" key="7">
    <source>
        <dbReference type="Google" id="ProtNLM"/>
    </source>
</evidence>
<accession>A0ABQ1G306</accession>
<evidence type="ECO:0000313" key="6">
    <source>
        <dbReference type="Proteomes" id="UP000609323"/>
    </source>
</evidence>
<dbReference type="PANTHER" id="PTHR46663:SF2">
    <property type="entry name" value="GGDEF DOMAIN-CONTAINING PROTEIN"/>
    <property type="match status" value="1"/>
</dbReference>
<dbReference type="Pfam" id="PF00990">
    <property type="entry name" value="GGDEF"/>
    <property type="match status" value="1"/>
</dbReference>
<organism evidence="5 6">
    <name type="scientific">Paenibacillus physcomitrellae</name>
    <dbReference type="NCBI Taxonomy" id="1619311"/>
    <lineage>
        <taxon>Bacteria</taxon>
        <taxon>Bacillati</taxon>
        <taxon>Bacillota</taxon>
        <taxon>Bacilli</taxon>
        <taxon>Bacillales</taxon>
        <taxon>Paenibacillaceae</taxon>
        <taxon>Paenibacillus</taxon>
    </lineage>
</organism>
<dbReference type="InterPro" id="IPR000160">
    <property type="entry name" value="GGDEF_dom"/>
</dbReference>
<dbReference type="InterPro" id="IPR052163">
    <property type="entry name" value="DGC-Regulatory_Protein"/>
</dbReference>
<keyword evidence="1" id="KW-0175">Coiled coil</keyword>
<dbReference type="NCBIfam" id="TIGR00254">
    <property type="entry name" value="GGDEF"/>
    <property type="match status" value="1"/>
</dbReference>
<dbReference type="PANTHER" id="PTHR46663">
    <property type="entry name" value="DIGUANYLATE CYCLASE DGCT-RELATED"/>
    <property type="match status" value="1"/>
</dbReference>
<evidence type="ECO:0000313" key="5">
    <source>
        <dbReference type="EMBL" id="GGA34540.1"/>
    </source>
</evidence>
<comment type="caution">
    <text evidence="5">The sequence shown here is derived from an EMBL/GenBank/DDBJ whole genome shotgun (WGS) entry which is preliminary data.</text>
</comment>
<name>A0ABQ1G306_9BACL</name>
<feature type="transmembrane region" description="Helical" evidence="2">
    <location>
        <begin position="31"/>
        <end position="50"/>
    </location>
</feature>
<dbReference type="InterPro" id="IPR043128">
    <property type="entry name" value="Rev_trsase/Diguanyl_cyclase"/>
</dbReference>
<dbReference type="SMART" id="SM00267">
    <property type="entry name" value="GGDEF"/>
    <property type="match status" value="1"/>
</dbReference>
<dbReference type="CDD" id="cd01949">
    <property type="entry name" value="GGDEF"/>
    <property type="match status" value="1"/>
</dbReference>
<feature type="domain" description="GGDEF" evidence="4">
    <location>
        <begin position="244"/>
        <end position="376"/>
    </location>
</feature>
<evidence type="ECO:0000259" key="4">
    <source>
        <dbReference type="PROSITE" id="PS50887"/>
    </source>
</evidence>
<dbReference type="EMBL" id="BMHF01000005">
    <property type="protein sequence ID" value="GGA34540.1"/>
    <property type="molecule type" value="Genomic_DNA"/>
</dbReference>
<gene>
    <name evidence="5" type="ORF">GCM10010917_19770</name>
</gene>
<dbReference type="SUPFAM" id="SSF55073">
    <property type="entry name" value="Nucleotide cyclase"/>
    <property type="match status" value="1"/>
</dbReference>
<evidence type="ECO:0000256" key="2">
    <source>
        <dbReference type="SAM" id="Phobius"/>
    </source>
</evidence>
<evidence type="ECO:0000256" key="1">
    <source>
        <dbReference type="SAM" id="Coils"/>
    </source>
</evidence>
<keyword evidence="2" id="KW-0812">Transmembrane</keyword>
<dbReference type="NCBIfam" id="TIGR00229">
    <property type="entry name" value="sensory_box"/>
    <property type="match status" value="1"/>
</dbReference>
<dbReference type="InterPro" id="IPR029787">
    <property type="entry name" value="Nucleotide_cyclase"/>
</dbReference>
<reference evidence="6" key="1">
    <citation type="journal article" date="2019" name="Int. J. Syst. Evol. Microbiol.">
        <title>The Global Catalogue of Microorganisms (GCM) 10K type strain sequencing project: providing services to taxonomists for standard genome sequencing and annotation.</title>
        <authorList>
            <consortium name="The Broad Institute Genomics Platform"/>
            <consortium name="The Broad Institute Genome Sequencing Center for Infectious Disease"/>
            <person name="Wu L."/>
            <person name="Ma J."/>
        </authorList>
    </citation>
    <scope>NUCLEOTIDE SEQUENCE [LARGE SCALE GENOMIC DNA]</scope>
    <source>
        <strain evidence="6">CGMCC 1.15044</strain>
    </source>
</reference>
<dbReference type="InterPro" id="IPR000014">
    <property type="entry name" value="PAS"/>
</dbReference>
<dbReference type="SUPFAM" id="SSF55785">
    <property type="entry name" value="PYP-like sensor domain (PAS domain)"/>
    <property type="match status" value="1"/>
</dbReference>
<dbReference type="Gene3D" id="3.30.450.20">
    <property type="entry name" value="PAS domain"/>
    <property type="match status" value="1"/>
</dbReference>
<dbReference type="PROSITE" id="PS50113">
    <property type="entry name" value="PAC"/>
    <property type="match status" value="1"/>
</dbReference>
<keyword evidence="2" id="KW-1133">Transmembrane helix</keyword>
<feature type="coiled-coil region" evidence="1">
    <location>
        <begin position="60"/>
        <end position="87"/>
    </location>
</feature>
<dbReference type="PROSITE" id="PS50887">
    <property type="entry name" value="GGDEF"/>
    <property type="match status" value="1"/>
</dbReference>
<dbReference type="InterPro" id="IPR035965">
    <property type="entry name" value="PAS-like_dom_sf"/>
</dbReference>
<keyword evidence="2" id="KW-0472">Membrane</keyword>
<proteinExistence type="predicted"/>
<dbReference type="Gene3D" id="3.30.70.270">
    <property type="match status" value="1"/>
</dbReference>
<feature type="transmembrane region" description="Helical" evidence="2">
    <location>
        <begin position="7"/>
        <end position="25"/>
    </location>
</feature>